<keyword evidence="1" id="KW-0472">Membrane</keyword>
<dbReference type="GO" id="GO:0006666">
    <property type="term" value="P:3-keto-sphinganine metabolic process"/>
    <property type="evidence" value="ECO:0007669"/>
    <property type="project" value="TreeGrafter"/>
</dbReference>
<evidence type="ECO:0000313" key="3">
    <source>
        <dbReference type="Proteomes" id="UP000092321"/>
    </source>
</evidence>
<dbReference type="PRINTS" id="PR00081">
    <property type="entry name" value="GDHRDH"/>
</dbReference>
<accession>A0A1B7T7Y3</accession>
<dbReference type="SUPFAM" id="SSF51735">
    <property type="entry name" value="NAD(P)-binding Rossmann-fold domains"/>
    <property type="match status" value="1"/>
</dbReference>
<gene>
    <name evidence="2" type="ORF">HANVADRAFT_54276</name>
</gene>
<feature type="transmembrane region" description="Helical" evidence="1">
    <location>
        <begin position="259"/>
        <end position="281"/>
    </location>
</feature>
<dbReference type="Gene3D" id="3.40.50.720">
    <property type="entry name" value="NAD(P)-binding Rossmann-like Domain"/>
    <property type="match status" value="1"/>
</dbReference>
<dbReference type="GO" id="GO:0005789">
    <property type="term" value="C:endoplasmic reticulum membrane"/>
    <property type="evidence" value="ECO:0007669"/>
    <property type="project" value="TreeGrafter"/>
</dbReference>
<keyword evidence="1" id="KW-0812">Transmembrane</keyword>
<dbReference type="AlphaFoldDB" id="A0A1B7T7Y3"/>
<dbReference type="EMBL" id="LXPE01000396">
    <property type="protein sequence ID" value="OBA24825.1"/>
    <property type="molecule type" value="Genomic_DNA"/>
</dbReference>
<comment type="caution">
    <text evidence="2">The sequence shown here is derived from an EMBL/GenBank/DDBJ whole genome shotgun (WGS) entry which is preliminary data.</text>
</comment>
<reference evidence="3" key="1">
    <citation type="journal article" date="2016" name="Proc. Natl. Acad. Sci. U.S.A.">
        <title>Comparative genomics of biotechnologically important yeasts.</title>
        <authorList>
            <person name="Riley R."/>
            <person name="Haridas S."/>
            <person name="Wolfe K.H."/>
            <person name="Lopes M.R."/>
            <person name="Hittinger C.T."/>
            <person name="Goeker M."/>
            <person name="Salamov A.A."/>
            <person name="Wisecaver J.H."/>
            <person name="Long T.M."/>
            <person name="Calvey C.H."/>
            <person name="Aerts A.L."/>
            <person name="Barry K.W."/>
            <person name="Choi C."/>
            <person name="Clum A."/>
            <person name="Coughlan A.Y."/>
            <person name="Deshpande S."/>
            <person name="Douglass A.P."/>
            <person name="Hanson S.J."/>
            <person name="Klenk H.-P."/>
            <person name="LaButti K.M."/>
            <person name="Lapidus A."/>
            <person name="Lindquist E.A."/>
            <person name="Lipzen A.M."/>
            <person name="Meier-Kolthoff J.P."/>
            <person name="Ohm R.A."/>
            <person name="Otillar R.P."/>
            <person name="Pangilinan J.L."/>
            <person name="Peng Y."/>
            <person name="Rokas A."/>
            <person name="Rosa C.A."/>
            <person name="Scheuner C."/>
            <person name="Sibirny A.A."/>
            <person name="Slot J.C."/>
            <person name="Stielow J.B."/>
            <person name="Sun H."/>
            <person name="Kurtzman C.P."/>
            <person name="Blackwell M."/>
            <person name="Grigoriev I.V."/>
            <person name="Jeffries T.W."/>
        </authorList>
    </citation>
    <scope>NUCLEOTIDE SEQUENCE [LARGE SCALE GENOMIC DNA]</scope>
    <source>
        <strain evidence="3">NRRL Y-1626</strain>
    </source>
</reference>
<dbReference type="PANTHER" id="PTHR43550:SF3">
    <property type="entry name" value="3-KETODIHYDROSPHINGOSINE REDUCTASE"/>
    <property type="match status" value="1"/>
</dbReference>
<keyword evidence="3" id="KW-1185">Reference proteome</keyword>
<dbReference type="PANTHER" id="PTHR43550">
    <property type="entry name" value="3-KETODIHYDROSPHINGOSINE REDUCTASE"/>
    <property type="match status" value="1"/>
</dbReference>
<dbReference type="GO" id="GO:0047560">
    <property type="term" value="F:3-dehydrosphinganine reductase activity"/>
    <property type="evidence" value="ECO:0007669"/>
    <property type="project" value="TreeGrafter"/>
</dbReference>
<evidence type="ECO:0000313" key="2">
    <source>
        <dbReference type="EMBL" id="OBA24825.1"/>
    </source>
</evidence>
<dbReference type="InterPro" id="IPR036291">
    <property type="entry name" value="NAD(P)-bd_dom_sf"/>
</dbReference>
<keyword evidence="1" id="KW-1133">Transmembrane helix</keyword>
<organism evidence="2 3">
    <name type="scientific">Hanseniaspora valbyensis NRRL Y-1626</name>
    <dbReference type="NCBI Taxonomy" id="766949"/>
    <lineage>
        <taxon>Eukaryota</taxon>
        <taxon>Fungi</taxon>
        <taxon>Dikarya</taxon>
        <taxon>Ascomycota</taxon>
        <taxon>Saccharomycotina</taxon>
        <taxon>Saccharomycetes</taxon>
        <taxon>Saccharomycodales</taxon>
        <taxon>Saccharomycodaceae</taxon>
        <taxon>Hanseniaspora</taxon>
    </lineage>
</organism>
<dbReference type="InterPro" id="IPR002347">
    <property type="entry name" value="SDR_fam"/>
</dbReference>
<dbReference type="Pfam" id="PF00106">
    <property type="entry name" value="adh_short"/>
    <property type="match status" value="1"/>
</dbReference>
<sequence length="307" mass="35239">MSKINGSIIVTGGSQGLGLELAKHHYINNPDKIIIIISRSKDKLIKACKKITDDNSDLFKSLDQYEIDIADRLFFQPTDLSDYEQVELLKSKLLNIPSIYRTYLTAGGASVKLFKDYTLQELQQGINMNYSASLFLTHVLLKNKLFFFPFIGYISYTPLKTSLKALVNILRQEFPGTRISNVYPGNFASEGYIEENLTKPDITKKIEGSSKPISVEDCREIIIKNLNDGYDDIVTDFIGWVLMSCDMGLNKNWNFSKFWFLQLLLGIIANLIIIPFFMIYLNWDIRRELKKNEKSTKNVNELDIKKD</sequence>
<name>A0A1B7T7Y3_9ASCO</name>
<evidence type="ECO:0008006" key="4">
    <source>
        <dbReference type="Google" id="ProtNLM"/>
    </source>
</evidence>
<dbReference type="GO" id="GO:0030148">
    <property type="term" value="P:sphingolipid biosynthetic process"/>
    <property type="evidence" value="ECO:0007669"/>
    <property type="project" value="TreeGrafter"/>
</dbReference>
<evidence type="ECO:0000256" key="1">
    <source>
        <dbReference type="SAM" id="Phobius"/>
    </source>
</evidence>
<protein>
    <recommendedName>
        <fullName evidence="4">NAD(P)-binding protein</fullName>
    </recommendedName>
</protein>
<dbReference type="Proteomes" id="UP000092321">
    <property type="component" value="Unassembled WGS sequence"/>
</dbReference>
<proteinExistence type="predicted"/>
<dbReference type="OrthoDB" id="10267115at2759"/>